<dbReference type="InterPro" id="IPR012337">
    <property type="entry name" value="RNaseH-like_sf"/>
</dbReference>
<reference evidence="1" key="1">
    <citation type="submission" date="2020-03" db="EMBL/GenBank/DDBJ databases">
        <title>The deep terrestrial virosphere.</title>
        <authorList>
            <person name="Holmfeldt K."/>
            <person name="Nilsson E."/>
            <person name="Simone D."/>
            <person name="Lopez-Fernandez M."/>
            <person name="Wu X."/>
            <person name="de Brujin I."/>
            <person name="Lundin D."/>
            <person name="Andersson A."/>
            <person name="Bertilsson S."/>
            <person name="Dopson M."/>
        </authorList>
    </citation>
    <scope>NUCLEOTIDE SEQUENCE</scope>
    <source>
        <strain evidence="2">MM415B04390</strain>
        <strain evidence="1">TM448A02234</strain>
    </source>
</reference>
<evidence type="ECO:0000313" key="2">
    <source>
        <dbReference type="EMBL" id="QJA93008.1"/>
    </source>
</evidence>
<evidence type="ECO:0000313" key="1">
    <source>
        <dbReference type="EMBL" id="QJA51641.1"/>
    </source>
</evidence>
<dbReference type="InterPro" id="IPR036397">
    <property type="entry name" value="RNaseH_sf"/>
</dbReference>
<proteinExistence type="predicted"/>
<dbReference type="GO" id="GO:0003676">
    <property type="term" value="F:nucleic acid binding"/>
    <property type="evidence" value="ECO:0007669"/>
    <property type="project" value="InterPro"/>
</dbReference>
<dbReference type="Gene3D" id="3.30.420.10">
    <property type="entry name" value="Ribonuclease H-like superfamily/Ribonuclease H"/>
    <property type="match status" value="1"/>
</dbReference>
<dbReference type="EMBL" id="MT144279">
    <property type="protein sequence ID" value="QJA51641.1"/>
    <property type="molecule type" value="Genomic_DNA"/>
</dbReference>
<dbReference type="EMBL" id="MT143115">
    <property type="protein sequence ID" value="QJA93008.1"/>
    <property type="molecule type" value="Genomic_DNA"/>
</dbReference>
<protein>
    <submittedName>
        <fullName evidence="1">Uncharacterized protein</fullName>
    </submittedName>
</protein>
<dbReference type="SUPFAM" id="SSF53098">
    <property type="entry name" value="Ribonuclease H-like"/>
    <property type="match status" value="1"/>
</dbReference>
<name>A0A6H1ZW48_9ZZZZ</name>
<organism evidence="1">
    <name type="scientific">viral metagenome</name>
    <dbReference type="NCBI Taxonomy" id="1070528"/>
    <lineage>
        <taxon>unclassified sequences</taxon>
        <taxon>metagenomes</taxon>
        <taxon>organismal metagenomes</taxon>
    </lineage>
</organism>
<sequence length="175" mass="20200">MSIISIDIEADGPCPGLYSMIEIGAVLVQEPLDTTFYGSLKPITERFDLSALHSIGRTREETLNFNDPKETIQEFDSWLREKCKKPYIAISDNNGFDWSFVNYYFHLYLSKNPFGYSSRNLNDLFKGIQRDMRASFKGLRKTKHTHNPVMDAMGNAEALLAMIEKYELKGFEKYM</sequence>
<gene>
    <name evidence="2" type="ORF">MM415B04390_0004</name>
    <name evidence="1" type="ORF">TM448A02234_0012</name>
</gene>
<dbReference type="AlphaFoldDB" id="A0A6H1ZW48"/>
<accession>A0A6H1ZW48</accession>